<comment type="caution">
    <text evidence="10">The sequence shown here is derived from an EMBL/GenBank/DDBJ whole genome shotgun (WGS) entry which is preliminary data.</text>
</comment>
<dbReference type="PANTHER" id="PTHR42709:SF6">
    <property type="entry name" value="UNDECAPRENYL PHOSPHATE TRANSPORTER A"/>
    <property type="match status" value="1"/>
</dbReference>
<feature type="transmembrane region" description="Helical" evidence="7">
    <location>
        <begin position="504"/>
        <end position="523"/>
    </location>
</feature>
<keyword evidence="3" id="KW-1003">Cell membrane</keyword>
<dbReference type="InterPro" id="IPR024320">
    <property type="entry name" value="LPG_synthase_C"/>
</dbReference>
<dbReference type="Gene3D" id="1.20.1540.10">
    <property type="entry name" value="Rhomboid-like"/>
    <property type="match status" value="1"/>
</dbReference>
<feature type="domain" description="Phosphatidylglycerol lysyltransferase C-terminal" evidence="9">
    <location>
        <begin position="615"/>
        <end position="713"/>
    </location>
</feature>
<keyword evidence="11" id="KW-1185">Reference proteome</keyword>
<comment type="subcellular location">
    <subcellularLocation>
        <location evidence="1">Cell membrane</location>
        <topology evidence="1">Multi-pass membrane protein</topology>
    </subcellularLocation>
</comment>
<dbReference type="EMBL" id="RKHL01000001">
    <property type="protein sequence ID" value="ROR83525.1"/>
    <property type="molecule type" value="Genomic_DNA"/>
</dbReference>
<keyword evidence="5 7" id="KW-1133">Transmembrane helix</keyword>
<dbReference type="InterPro" id="IPR051311">
    <property type="entry name" value="DedA_domain"/>
</dbReference>
<evidence type="ECO:0000256" key="5">
    <source>
        <dbReference type="ARBA" id="ARBA00022989"/>
    </source>
</evidence>
<dbReference type="Proteomes" id="UP000266915">
    <property type="component" value="Unassembled WGS sequence"/>
</dbReference>
<feature type="transmembrane region" description="Helical" evidence="7">
    <location>
        <begin position="471"/>
        <end position="492"/>
    </location>
</feature>
<dbReference type="Pfam" id="PF09335">
    <property type="entry name" value="VTT_dom"/>
    <property type="match status" value="1"/>
</dbReference>
<keyword evidence="6 7" id="KW-0472">Membrane</keyword>
<feature type="transmembrane region" description="Helical" evidence="7">
    <location>
        <begin position="559"/>
        <end position="581"/>
    </location>
</feature>
<evidence type="ECO:0000256" key="6">
    <source>
        <dbReference type="ARBA" id="ARBA00023136"/>
    </source>
</evidence>
<feature type="transmembrane region" description="Helical" evidence="7">
    <location>
        <begin position="415"/>
        <end position="432"/>
    </location>
</feature>
<gene>
    <name evidence="10" type="ORF">EDD42_3637</name>
</gene>
<feature type="transmembrane region" description="Helical" evidence="7">
    <location>
        <begin position="438"/>
        <end position="455"/>
    </location>
</feature>
<dbReference type="Pfam" id="PF09924">
    <property type="entry name" value="LPG_synthase_C"/>
    <property type="match status" value="1"/>
</dbReference>
<dbReference type="PANTHER" id="PTHR42709">
    <property type="entry name" value="ALKALINE PHOSPHATASE LIKE PROTEIN"/>
    <property type="match status" value="1"/>
</dbReference>
<proteinExistence type="inferred from homology"/>
<evidence type="ECO:0000259" key="9">
    <source>
        <dbReference type="Pfam" id="PF09924"/>
    </source>
</evidence>
<dbReference type="AlphaFoldDB" id="A0A3N2C7P8"/>
<evidence type="ECO:0000313" key="11">
    <source>
        <dbReference type="Proteomes" id="UP000266915"/>
    </source>
</evidence>
<evidence type="ECO:0000256" key="4">
    <source>
        <dbReference type="ARBA" id="ARBA00022692"/>
    </source>
</evidence>
<sequence>MDWLADFPPGVLLLVVFLVVAVESLGVPLPGETVLIGATLLAASSGLNPVFVAAAAAGGAILGDSIGYWIGKRYGRRLLSVLNRRFPKHVGPKRLGAAVHLMRRWGPWAVFVGRFIAVLRIFSGPLAGMFRMTYPHFLVANAAGGIAWASLVVTVVTVLGSAATEFLHRFSWAALALAGAAAVVIAVVVVFRIRRRAAQPAADRAPVSMTEAELDELLSPSGSVPTAARADARMEVPTIRAASSAPVRTDLRAAIADVLTPLRWALRTTPATTAFVTVFVALGVVTGGLWRPIDQAAWYPAFAYGVPSLEAGRWWTVLTGMFITADPLAYLIAIVGAAVFGGWVEVRFGTLRASAIFVTGHLVGILGALGAALALARLDWPWAQSLVTTLDVGPSCGILACVATATAFMRSPYRLRWRLLLLSWVSIALLYVGKIDDLEHFIATVVFVIVARLLLGEHRSTPRPTMRDWRLFAVAGLLVIGAVQLLVTLVPLDGPLGSTTLTQGSILDVGVDTVAILVIANWLRRGHRWAWWAAMVLTVGNLLVTLALIALAWLAQVPLVASTIWISASVLWVGQAVVLVLSRHAFRVAANQTRRRLPGAIGPGARRARARAAQLLREHGGGPLAASALRPENRVFITADGAHAVAYQQHAGVALALGEPIGDPGGAAAAVSAFATAAEQEGLTPAVFATRDARIVPEGWRVSPLGRDLVLDLGRAGASEPADPDDAAGATGADSTTSILLPAHELRWELRSQIRALSSVWVSDRHVPELGLTVGSSDDAPDGDDQEPSAAVRVSVVTDAAGAVLAAVSWVPIPGVGGTLHGWALDAVRRALPKDDAGTTTGADAGAASEDRTGRAVERALTDACRRFASEGAAVVSFAASGLAQDGTEPDGVAVRTMAGIAHRVDPLVGFTEITDVAERLGATAVSLFLACREDADQPRVAYAAAAGFLTGIRLRDLPGLSGSLLGYESSRPG</sequence>
<evidence type="ECO:0000259" key="8">
    <source>
        <dbReference type="Pfam" id="PF09335"/>
    </source>
</evidence>
<name>A0A3N2C7P8_9MICO</name>
<feature type="transmembrane region" description="Helical" evidence="7">
    <location>
        <begin position="50"/>
        <end position="70"/>
    </location>
</feature>
<dbReference type="SUPFAM" id="SSF144091">
    <property type="entry name" value="Rhomboid-like"/>
    <property type="match status" value="1"/>
</dbReference>
<dbReference type="RefSeq" id="WP_085511344.1">
    <property type="nucleotide sequence ID" value="NZ_FXAP01000002.1"/>
</dbReference>
<evidence type="ECO:0000256" key="3">
    <source>
        <dbReference type="ARBA" id="ARBA00022475"/>
    </source>
</evidence>
<dbReference type="GO" id="GO:0005886">
    <property type="term" value="C:plasma membrane"/>
    <property type="evidence" value="ECO:0007669"/>
    <property type="project" value="UniProtKB-SubCell"/>
</dbReference>
<feature type="domain" description="VTT" evidence="8">
    <location>
        <begin position="30"/>
        <end position="156"/>
    </location>
</feature>
<dbReference type="InterPro" id="IPR032816">
    <property type="entry name" value="VTT_dom"/>
</dbReference>
<reference evidence="10 11" key="1">
    <citation type="submission" date="2018-11" db="EMBL/GenBank/DDBJ databases">
        <title>Sequencing the genomes of 1000 actinobacteria strains.</title>
        <authorList>
            <person name="Klenk H.-P."/>
        </authorList>
    </citation>
    <scope>NUCLEOTIDE SEQUENCE [LARGE SCALE GENOMIC DNA]</scope>
    <source>
        <strain evidence="10 11">DSM 14012</strain>
    </source>
</reference>
<feature type="transmembrane region" description="Helical" evidence="7">
    <location>
        <begin position="382"/>
        <end position="408"/>
    </location>
</feature>
<feature type="transmembrane region" description="Helical" evidence="7">
    <location>
        <begin position="530"/>
        <end position="553"/>
    </location>
</feature>
<evidence type="ECO:0000313" key="10">
    <source>
        <dbReference type="EMBL" id="ROR83525.1"/>
    </source>
</evidence>
<feature type="transmembrane region" description="Helical" evidence="7">
    <location>
        <begin position="273"/>
        <end position="293"/>
    </location>
</feature>
<feature type="transmembrane region" description="Helical" evidence="7">
    <location>
        <begin position="170"/>
        <end position="191"/>
    </location>
</feature>
<dbReference type="InterPro" id="IPR035952">
    <property type="entry name" value="Rhomboid-like_sf"/>
</dbReference>
<accession>A0A3N2C7P8</accession>
<protein>
    <submittedName>
        <fullName evidence="10">Membrane protein DedA with SNARE-associated domain</fullName>
    </submittedName>
</protein>
<feature type="transmembrane region" description="Helical" evidence="7">
    <location>
        <begin position="138"/>
        <end position="164"/>
    </location>
</feature>
<feature type="transmembrane region" description="Helical" evidence="7">
    <location>
        <begin position="313"/>
        <end position="343"/>
    </location>
</feature>
<evidence type="ECO:0000256" key="7">
    <source>
        <dbReference type="SAM" id="Phobius"/>
    </source>
</evidence>
<organism evidence="10 11">
    <name type="scientific">Plantibacter flavus</name>
    <dbReference type="NCBI Taxonomy" id="150123"/>
    <lineage>
        <taxon>Bacteria</taxon>
        <taxon>Bacillati</taxon>
        <taxon>Actinomycetota</taxon>
        <taxon>Actinomycetes</taxon>
        <taxon>Micrococcales</taxon>
        <taxon>Microbacteriaceae</taxon>
        <taxon>Plantibacter</taxon>
    </lineage>
</organism>
<keyword evidence="4 7" id="KW-0812">Transmembrane</keyword>
<evidence type="ECO:0000256" key="1">
    <source>
        <dbReference type="ARBA" id="ARBA00004651"/>
    </source>
</evidence>
<feature type="transmembrane region" description="Helical" evidence="7">
    <location>
        <begin position="355"/>
        <end position="376"/>
    </location>
</feature>
<evidence type="ECO:0000256" key="2">
    <source>
        <dbReference type="ARBA" id="ARBA00010792"/>
    </source>
</evidence>
<comment type="similarity">
    <text evidence="2">Belongs to the DedA family.</text>
</comment>